<accession>A0ABV9JFK6</accession>
<evidence type="ECO:0000313" key="2">
    <source>
        <dbReference type="EMBL" id="MFC4652099.1"/>
    </source>
</evidence>
<dbReference type="Proteomes" id="UP001595987">
    <property type="component" value="Unassembled WGS sequence"/>
</dbReference>
<comment type="caution">
    <text evidence="2">The sequence shown here is derived from an EMBL/GenBank/DDBJ whole genome shotgun (WGS) entry which is preliminary data.</text>
</comment>
<keyword evidence="3" id="KW-1185">Reference proteome</keyword>
<evidence type="ECO:0000256" key="1">
    <source>
        <dbReference type="SAM" id="Phobius"/>
    </source>
</evidence>
<dbReference type="RefSeq" id="WP_213533393.1">
    <property type="nucleotide sequence ID" value="NZ_BOVQ01000002.1"/>
</dbReference>
<proteinExistence type="predicted"/>
<name>A0ABV9JFK6_9LACT</name>
<keyword evidence="1" id="KW-0812">Transmembrane</keyword>
<keyword evidence="1" id="KW-0472">Membrane</keyword>
<evidence type="ECO:0000313" key="3">
    <source>
        <dbReference type="Proteomes" id="UP001595987"/>
    </source>
</evidence>
<feature type="transmembrane region" description="Helical" evidence="1">
    <location>
        <begin position="54"/>
        <end position="80"/>
    </location>
</feature>
<dbReference type="EMBL" id="JBHSGD010000004">
    <property type="protein sequence ID" value="MFC4652099.1"/>
    <property type="molecule type" value="Genomic_DNA"/>
</dbReference>
<organism evidence="2 3">
    <name type="scientific">Lactococcus nasutitermitis</name>
    <dbReference type="NCBI Taxonomy" id="1652957"/>
    <lineage>
        <taxon>Bacteria</taxon>
        <taxon>Bacillati</taxon>
        <taxon>Bacillota</taxon>
        <taxon>Bacilli</taxon>
        <taxon>Lactobacillales</taxon>
        <taxon>Streptococcaceae</taxon>
        <taxon>Lactococcus</taxon>
    </lineage>
</organism>
<gene>
    <name evidence="2" type="ORF">ACFO26_04185</name>
</gene>
<protein>
    <recommendedName>
        <fullName evidence="4">DUF4190 domain-containing protein</fullName>
    </recommendedName>
</protein>
<feature type="transmembrane region" description="Helical" evidence="1">
    <location>
        <begin position="23"/>
        <end position="42"/>
    </location>
</feature>
<reference evidence="3" key="1">
    <citation type="journal article" date="2019" name="Int. J. Syst. Evol. Microbiol.">
        <title>The Global Catalogue of Microorganisms (GCM) 10K type strain sequencing project: providing services to taxonomists for standard genome sequencing and annotation.</title>
        <authorList>
            <consortium name="The Broad Institute Genomics Platform"/>
            <consortium name="The Broad Institute Genome Sequencing Center for Infectious Disease"/>
            <person name="Wu L."/>
            <person name="Ma J."/>
        </authorList>
    </citation>
    <scope>NUCLEOTIDE SEQUENCE [LARGE SCALE GENOMIC DNA]</scope>
    <source>
        <strain evidence="3">CCUG 63287</strain>
    </source>
</reference>
<keyword evidence="1" id="KW-1133">Transmembrane helix</keyword>
<sequence length="83" mass="8931">MGILLALIAGVASLGNYMYLSNTALQIVLTVLSIVSMAIYGGRRTRKSYAHDGTRIFTFGFAICFVAFIGSAAILLAYLLHLN</sequence>
<evidence type="ECO:0008006" key="4">
    <source>
        <dbReference type="Google" id="ProtNLM"/>
    </source>
</evidence>